<dbReference type="Gene3D" id="1.20.144.10">
    <property type="entry name" value="Phosphatidic acid phosphatase type 2/haloperoxidase"/>
    <property type="match status" value="1"/>
</dbReference>
<feature type="transmembrane region" description="Helical" evidence="1">
    <location>
        <begin position="140"/>
        <end position="161"/>
    </location>
</feature>
<keyword evidence="1" id="KW-1133">Transmembrane helix</keyword>
<evidence type="ECO:0000256" key="1">
    <source>
        <dbReference type="SAM" id="Phobius"/>
    </source>
</evidence>
<dbReference type="InterPro" id="IPR000326">
    <property type="entry name" value="PAP2/HPO"/>
</dbReference>
<evidence type="ECO:0000313" key="3">
    <source>
        <dbReference type="EMBL" id="USQ78650.1"/>
    </source>
</evidence>
<feature type="transmembrane region" description="Helical" evidence="1">
    <location>
        <begin position="73"/>
        <end position="93"/>
    </location>
</feature>
<name>A0ABY4YQV8_9MICO</name>
<proteinExistence type="predicted"/>
<feature type="domain" description="Phosphatidic acid phosphatase type 2/haloperoxidase" evidence="2">
    <location>
        <begin position="75"/>
        <end position="182"/>
    </location>
</feature>
<sequence>MLLLGVVGTWLSWGFFVATASGQRLDEAAFSGSRIGRRTLWTAAEPVLQIVSVPFLILVLIVAGAVALARQRWVLLVQVSLLIGGANLTTQVLKKLILDRPDLVEAISLRDNSLPSGHTTVAASVAVALLLAVPRSARPLVAVLGGAYAATTGVSTMIGAWHRPSDVIAAFTVVLAWAGVTTMVAALARPEHAGPDRGVPGAVKAVSGLLGLGALVCGAMGVITLVRTHELLATVAELTERSELATAYVGSALGVVAAAAALFALALVGHEVASRRSAQPELTR</sequence>
<keyword evidence="4" id="KW-1185">Reference proteome</keyword>
<dbReference type="SUPFAM" id="SSF48317">
    <property type="entry name" value="Acid phosphatase/Vanadium-dependent haloperoxidase"/>
    <property type="match status" value="1"/>
</dbReference>
<dbReference type="Pfam" id="PF01569">
    <property type="entry name" value="PAP2"/>
    <property type="match status" value="1"/>
</dbReference>
<feature type="transmembrane region" description="Helical" evidence="1">
    <location>
        <begin position="247"/>
        <end position="268"/>
    </location>
</feature>
<organism evidence="3 4">
    <name type="scientific">Ornithinimicrobium faecis</name>
    <dbReference type="NCBI Taxonomy" id="2934158"/>
    <lineage>
        <taxon>Bacteria</taxon>
        <taxon>Bacillati</taxon>
        <taxon>Actinomycetota</taxon>
        <taxon>Actinomycetes</taxon>
        <taxon>Micrococcales</taxon>
        <taxon>Ornithinimicrobiaceae</taxon>
        <taxon>Ornithinimicrobium</taxon>
    </lineage>
</organism>
<dbReference type="SMART" id="SM00014">
    <property type="entry name" value="acidPPc"/>
    <property type="match status" value="1"/>
</dbReference>
<dbReference type="EMBL" id="CP099489">
    <property type="protein sequence ID" value="USQ78650.1"/>
    <property type="molecule type" value="Genomic_DNA"/>
</dbReference>
<gene>
    <name evidence="3" type="ORF">NF556_13560</name>
</gene>
<feature type="transmembrane region" description="Helical" evidence="1">
    <location>
        <begin position="46"/>
        <end position="66"/>
    </location>
</feature>
<feature type="transmembrane region" description="Helical" evidence="1">
    <location>
        <begin position="113"/>
        <end position="133"/>
    </location>
</feature>
<evidence type="ECO:0000259" key="2">
    <source>
        <dbReference type="SMART" id="SM00014"/>
    </source>
</evidence>
<feature type="transmembrane region" description="Helical" evidence="1">
    <location>
        <begin position="167"/>
        <end position="188"/>
    </location>
</feature>
<keyword evidence="1" id="KW-0812">Transmembrane</keyword>
<protein>
    <submittedName>
        <fullName evidence="3">Phosphatase PAP2 family protein</fullName>
    </submittedName>
</protein>
<feature type="transmembrane region" description="Helical" evidence="1">
    <location>
        <begin position="209"/>
        <end position="227"/>
    </location>
</feature>
<accession>A0ABY4YQV8</accession>
<reference evidence="3" key="1">
    <citation type="submission" date="2022-06" db="EMBL/GenBank/DDBJ databases">
        <title>Ornithinimicrobium HY1793.</title>
        <authorList>
            <person name="Huang Y."/>
        </authorList>
    </citation>
    <scope>NUCLEOTIDE SEQUENCE</scope>
    <source>
        <strain evidence="3">HY1793</strain>
    </source>
</reference>
<keyword evidence="1" id="KW-0472">Membrane</keyword>
<dbReference type="InterPro" id="IPR036938">
    <property type="entry name" value="PAP2/HPO_sf"/>
</dbReference>
<dbReference type="Proteomes" id="UP001056455">
    <property type="component" value="Chromosome"/>
</dbReference>
<dbReference type="RefSeq" id="WP_252591447.1">
    <property type="nucleotide sequence ID" value="NZ_CP099489.1"/>
</dbReference>
<evidence type="ECO:0000313" key="4">
    <source>
        <dbReference type="Proteomes" id="UP001056455"/>
    </source>
</evidence>